<proteinExistence type="predicted"/>
<protein>
    <submittedName>
        <fullName evidence="1">Uncharacterized protein</fullName>
    </submittedName>
</protein>
<dbReference type="Ensembl" id="ENSLOCT00000017203.1">
    <property type="protein sequence ID" value="ENSLOCP00000017172.1"/>
    <property type="gene ID" value="ENSLOCG00000013930.1"/>
</dbReference>
<dbReference type="InParanoid" id="W5N963"/>
<organism evidence="1 2">
    <name type="scientific">Lepisosteus oculatus</name>
    <name type="common">Spotted gar</name>
    <dbReference type="NCBI Taxonomy" id="7918"/>
    <lineage>
        <taxon>Eukaryota</taxon>
        <taxon>Metazoa</taxon>
        <taxon>Chordata</taxon>
        <taxon>Craniata</taxon>
        <taxon>Vertebrata</taxon>
        <taxon>Euteleostomi</taxon>
        <taxon>Actinopterygii</taxon>
        <taxon>Neopterygii</taxon>
        <taxon>Holostei</taxon>
        <taxon>Semionotiformes</taxon>
        <taxon>Lepisosteidae</taxon>
        <taxon>Lepisosteus</taxon>
    </lineage>
</organism>
<dbReference type="Proteomes" id="UP000018468">
    <property type="component" value="Linkage group LG7"/>
</dbReference>
<keyword evidence="2" id="KW-1185">Reference proteome</keyword>
<evidence type="ECO:0000313" key="2">
    <source>
        <dbReference type="Proteomes" id="UP000018468"/>
    </source>
</evidence>
<evidence type="ECO:0000313" key="1">
    <source>
        <dbReference type="Ensembl" id="ENSLOCP00000017172.1"/>
    </source>
</evidence>
<dbReference type="GeneTree" id="ENSGT00940000166217"/>
<dbReference type="STRING" id="7918.ENSLOCP00000017172"/>
<dbReference type="eggNOG" id="KOG0987">
    <property type="taxonomic scope" value="Eukaryota"/>
</dbReference>
<dbReference type="PANTHER" id="PTHR10492:SF90">
    <property type="entry name" value="ATP-DEPENDENT DNA HELICASE"/>
    <property type="match status" value="1"/>
</dbReference>
<sequence length="205" mass="24015">ILFWLVNKIHPKDVVRIISAEIPDKVLFDVVVQNMIHRPCGPRNSPYMQDIKCIKRYPREFLQETQTDQDCYPLHKRRKPEDCGHEAIIMINDQEVFVDNRWVVPAINPLLSKTFKAHIKVEYCSSVKSIKYMFKYINNGIETAVFGIQNKESNNKITKFEMGRYISSNEAWKILKFPISKHNPTVFLLAVHLENGQCVYFNPET</sequence>
<dbReference type="AlphaFoldDB" id="W5N963"/>
<dbReference type="HOGENOM" id="CLU_001324_3_1_1"/>
<reference evidence="1" key="2">
    <citation type="submission" date="2025-08" db="UniProtKB">
        <authorList>
            <consortium name="Ensembl"/>
        </authorList>
    </citation>
    <scope>IDENTIFICATION</scope>
</reference>
<accession>W5N963</accession>
<reference evidence="1" key="3">
    <citation type="submission" date="2025-09" db="UniProtKB">
        <authorList>
            <consortium name="Ensembl"/>
        </authorList>
    </citation>
    <scope>IDENTIFICATION</scope>
</reference>
<dbReference type="EMBL" id="AHAT01006819">
    <property type="status" value="NOT_ANNOTATED_CDS"/>
    <property type="molecule type" value="Genomic_DNA"/>
</dbReference>
<reference evidence="2" key="1">
    <citation type="submission" date="2011-12" db="EMBL/GenBank/DDBJ databases">
        <title>The Draft Genome of Lepisosteus oculatus.</title>
        <authorList>
            <consortium name="The Broad Institute Genome Assembly &amp; Analysis Group"/>
            <consortium name="Computational R&amp;D Group"/>
            <consortium name="and Sequencing Platform"/>
            <person name="Di Palma F."/>
            <person name="Alfoldi J."/>
            <person name="Johnson J."/>
            <person name="Berlin A."/>
            <person name="Gnerre S."/>
            <person name="Jaffe D."/>
            <person name="MacCallum I."/>
            <person name="Young S."/>
            <person name="Walker B.J."/>
            <person name="Lander E.S."/>
            <person name="Lindblad-Toh K."/>
        </authorList>
    </citation>
    <scope>NUCLEOTIDE SEQUENCE [LARGE SCALE GENOMIC DNA]</scope>
</reference>
<dbReference type="PANTHER" id="PTHR10492">
    <property type="match status" value="1"/>
</dbReference>
<name>W5N963_LEPOC</name>
<dbReference type="OMA" id="ISAPEAY"/>